<accession>A0ABT5DQ12</accession>
<evidence type="ECO:0000313" key="1">
    <source>
        <dbReference type="EMBL" id="MDC0715752.1"/>
    </source>
</evidence>
<name>A0ABT5DQ12_9BACT</name>
<sequence length="156" mass="16812">MEEQLRIIPGQCIGPFRVGEPAGPQEALLEGAGAVVLEQRGDMRLVHSRDVTLFIEDEVVTQVGIHDEHPGRTAEGLGLGVTLGEIDGVLLLDPVNEVLLLEGVEGLCFSTDEEREAVAEVEEGRPPVLPQGARISWIGVLPREIDSPEAVPVRLE</sequence>
<organism evidence="1 2">
    <name type="scientific">Nannocystis bainbridge</name>
    <dbReference type="NCBI Taxonomy" id="2995303"/>
    <lineage>
        <taxon>Bacteria</taxon>
        <taxon>Pseudomonadati</taxon>
        <taxon>Myxococcota</taxon>
        <taxon>Polyangia</taxon>
        <taxon>Nannocystales</taxon>
        <taxon>Nannocystaceae</taxon>
        <taxon>Nannocystis</taxon>
    </lineage>
</organism>
<dbReference type="EMBL" id="JAQNDL010000001">
    <property type="protein sequence ID" value="MDC0715752.1"/>
    <property type="molecule type" value="Genomic_DNA"/>
</dbReference>
<evidence type="ECO:0000313" key="2">
    <source>
        <dbReference type="Proteomes" id="UP001221686"/>
    </source>
</evidence>
<reference evidence="1 2" key="1">
    <citation type="submission" date="2022-11" db="EMBL/GenBank/DDBJ databases">
        <title>Minimal conservation of predation-associated metabolite biosynthetic gene clusters underscores biosynthetic potential of Myxococcota including descriptions for ten novel species: Archangium lansinium sp. nov., Myxococcus landrumus sp. nov., Nannocystis bai.</title>
        <authorList>
            <person name="Ahearne A."/>
            <person name="Stevens C."/>
            <person name="Dowd S."/>
        </authorList>
    </citation>
    <scope>NUCLEOTIDE SEQUENCE [LARGE SCALE GENOMIC DNA]</scope>
    <source>
        <strain evidence="1 2">BB15-2</strain>
    </source>
</reference>
<keyword evidence="2" id="KW-1185">Reference proteome</keyword>
<dbReference type="Proteomes" id="UP001221686">
    <property type="component" value="Unassembled WGS sequence"/>
</dbReference>
<proteinExistence type="predicted"/>
<protein>
    <submittedName>
        <fullName evidence="1">Uncharacterized protein</fullName>
    </submittedName>
</protein>
<comment type="caution">
    <text evidence="1">The sequence shown here is derived from an EMBL/GenBank/DDBJ whole genome shotgun (WGS) entry which is preliminary data.</text>
</comment>
<gene>
    <name evidence="1" type="ORF">POL25_02540</name>
</gene>
<dbReference type="RefSeq" id="WP_272084177.1">
    <property type="nucleotide sequence ID" value="NZ_JAQNDL010000001.1"/>
</dbReference>